<evidence type="ECO:0000313" key="1">
    <source>
        <dbReference type="EMBL" id="QES31276.1"/>
    </source>
</evidence>
<proteinExistence type="predicted"/>
<protein>
    <submittedName>
        <fullName evidence="1">Uncharacterized protein</fullName>
    </submittedName>
</protein>
<dbReference type="EMBL" id="CP029193">
    <property type="protein sequence ID" value="QES31276.1"/>
    <property type="molecule type" value="Genomic_DNA"/>
</dbReference>
<name>A0A5P2BLD4_STRVZ</name>
<dbReference type="Proteomes" id="UP000323046">
    <property type="component" value="Chromosome"/>
</dbReference>
<accession>A0A5P2BLD4</accession>
<dbReference type="AlphaFoldDB" id="A0A5P2BLD4"/>
<keyword evidence="2" id="KW-1185">Reference proteome</keyword>
<evidence type="ECO:0000313" key="2">
    <source>
        <dbReference type="Proteomes" id="UP000323046"/>
    </source>
</evidence>
<reference evidence="1 2" key="1">
    <citation type="submission" date="2018-05" db="EMBL/GenBank/DDBJ databases">
        <title>Streptomyces venezuelae.</title>
        <authorList>
            <person name="Kim W."/>
            <person name="Lee N."/>
            <person name="Cho B.-K."/>
        </authorList>
    </citation>
    <scope>NUCLEOTIDE SEQUENCE [LARGE SCALE GENOMIC DNA]</scope>
    <source>
        <strain evidence="1 2">ATCC 14583</strain>
    </source>
</reference>
<gene>
    <name evidence="1" type="ORF">DEJ47_05030</name>
</gene>
<dbReference type="OrthoDB" id="4260236at2"/>
<sequence length="72" mass="7489">MPDSVAVLIGKQIPEHVLLAEKAATDVVDELPACLGPEGREALARSLHTLAAANKTLAAYNPGLIVRFGGAR</sequence>
<organism evidence="1 2">
    <name type="scientific">Streptomyces venezuelae</name>
    <dbReference type="NCBI Taxonomy" id="54571"/>
    <lineage>
        <taxon>Bacteria</taxon>
        <taxon>Bacillati</taxon>
        <taxon>Actinomycetota</taxon>
        <taxon>Actinomycetes</taxon>
        <taxon>Kitasatosporales</taxon>
        <taxon>Streptomycetaceae</taxon>
        <taxon>Streptomyces</taxon>
    </lineage>
</organism>